<comment type="caution">
    <text evidence="3">The sequence shown here is derived from an EMBL/GenBank/DDBJ whole genome shotgun (WGS) entry which is preliminary data.</text>
</comment>
<keyword evidence="4" id="KW-1185">Reference proteome</keyword>
<dbReference type="SMART" id="SM00450">
    <property type="entry name" value="RHOD"/>
    <property type="match status" value="1"/>
</dbReference>
<dbReference type="AlphaFoldDB" id="A0AAD5DQS5"/>
<dbReference type="Proteomes" id="UP001205105">
    <property type="component" value="Unassembled WGS sequence"/>
</dbReference>
<proteinExistence type="predicted"/>
<dbReference type="InterPro" id="IPR036873">
    <property type="entry name" value="Rhodanese-like_dom_sf"/>
</dbReference>
<evidence type="ECO:0000313" key="4">
    <source>
        <dbReference type="Proteomes" id="UP001205105"/>
    </source>
</evidence>
<name>A0AAD5DQS5_9CHLO</name>
<dbReference type="EMBL" id="JADXDR010000083">
    <property type="protein sequence ID" value="KAI7840270.1"/>
    <property type="molecule type" value="Genomic_DNA"/>
</dbReference>
<dbReference type="InterPro" id="IPR001763">
    <property type="entry name" value="Rhodanese-like_dom"/>
</dbReference>
<dbReference type="PANTHER" id="PTHR44920:SF2">
    <property type="entry name" value="RHODANESE DOMAIN-CONTAINING PROTEIN"/>
    <property type="match status" value="1"/>
</dbReference>
<reference evidence="3" key="1">
    <citation type="submission" date="2020-11" db="EMBL/GenBank/DDBJ databases">
        <title>Chlorella ohadii genome sequencing and assembly.</title>
        <authorList>
            <person name="Murik O."/>
            <person name="Treves H."/>
            <person name="Kedem I."/>
            <person name="Shotland Y."/>
            <person name="Kaplan A."/>
        </authorList>
    </citation>
    <scope>NUCLEOTIDE SEQUENCE</scope>
    <source>
        <strain evidence="3">1</strain>
    </source>
</reference>
<evidence type="ECO:0000313" key="3">
    <source>
        <dbReference type="EMBL" id="KAI7840270.1"/>
    </source>
</evidence>
<protein>
    <recommendedName>
        <fullName evidence="2">Rhodanese domain-containing protein</fullName>
    </recommendedName>
</protein>
<accession>A0AAD5DQS5</accession>
<dbReference type="PANTHER" id="PTHR44920">
    <property type="entry name" value="RHODANESE-LIKE DOMAIN-CONTAINING PROTEIN 14, CHLOROPLASTIC-RELATED"/>
    <property type="match status" value="1"/>
</dbReference>
<dbReference type="Gene3D" id="3.40.250.10">
    <property type="entry name" value="Rhodanese-like domain"/>
    <property type="match status" value="1"/>
</dbReference>
<organism evidence="3 4">
    <name type="scientific">Chlorella ohadii</name>
    <dbReference type="NCBI Taxonomy" id="2649997"/>
    <lineage>
        <taxon>Eukaryota</taxon>
        <taxon>Viridiplantae</taxon>
        <taxon>Chlorophyta</taxon>
        <taxon>core chlorophytes</taxon>
        <taxon>Trebouxiophyceae</taxon>
        <taxon>Chlorellales</taxon>
        <taxon>Chlorellaceae</taxon>
        <taxon>Chlorella clade</taxon>
        <taxon>Chlorella</taxon>
    </lineage>
</organism>
<dbReference type="Pfam" id="PF00581">
    <property type="entry name" value="Rhodanese"/>
    <property type="match status" value="1"/>
</dbReference>
<dbReference type="GO" id="GO:0009507">
    <property type="term" value="C:chloroplast"/>
    <property type="evidence" value="ECO:0007669"/>
    <property type="project" value="TreeGrafter"/>
</dbReference>
<feature type="domain" description="Rhodanese" evidence="2">
    <location>
        <begin position="121"/>
        <end position="271"/>
    </location>
</feature>
<feature type="region of interest" description="Disordered" evidence="1">
    <location>
        <begin position="41"/>
        <end position="62"/>
    </location>
</feature>
<sequence>MSAALAACPAAAAGQARWERPARCAQPRRCLVRAAAKNVSTKGSTTTKGGSASTKGGDGAPGFKFDGSMQRWVRDDRFAGKSMTTVQPLSGTAYTVWPVMHTYLTEKGLKQVDEEEALALARKGAVIVDVRLADDYKKEHIEGAVSVPMFRLTQGTSNWDNVKRFVMGSLAMKATERDPDFLANFGKAMGGNKRKTIIVACAVGGTLDTVASWGVRVATTGKSAQDPDRAFGRETRSLKACYELMQAGYTNVIHLKGGLSSWRYNGYPTEGSNVRD</sequence>
<dbReference type="CDD" id="cd00158">
    <property type="entry name" value="RHOD"/>
    <property type="match status" value="1"/>
</dbReference>
<evidence type="ECO:0000259" key="2">
    <source>
        <dbReference type="PROSITE" id="PS50206"/>
    </source>
</evidence>
<feature type="compositionally biased region" description="Low complexity" evidence="1">
    <location>
        <begin position="41"/>
        <end position="55"/>
    </location>
</feature>
<dbReference type="PROSITE" id="PS50206">
    <property type="entry name" value="RHODANESE_3"/>
    <property type="match status" value="1"/>
</dbReference>
<gene>
    <name evidence="3" type="ORF">COHA_006052</name>
</gene>
<dbReference type="SUPFAM" id="SSF52821">
    <property type="entry name" value="Rhodanese/Cell cycle control phosphatase"/>
    <property type="match status" value="1"/>
</dbReference>
<dbReference type="InterPro" id="IPR043186">
    <property type="entry name" value="Str14"/>
</dbReference>
<evidence type="ECO:0000256" key="1">
    <source>
        <dbReference type="SAM" id="MobiDB-lite"/>
    </source>
</evidence>